<dbReference type="SUPFAM" id="SSF53067">
    <property type="entry name" value="Actin-like ATPase domain"/>
    <property type="match status" value="2"/>
</dbReference>
<dbReference type="Proteomes" id="UP001209540">
    <property type="component" value="Unassembled WGS sequence"/>
</dbReference>
<keyword evidence="3" id="KW-1185">Reference proteome</keyword>
<dbReference type="CDD" id="cd10229">
    <property type="entry name" value="ASKHA_NBD_HSP70_HSPA12"/>
    <property type="match status" value="1"/>
</dbReference>
<dbReference type="PANTHER" id="PTHR14187">
    <property type="entry name" value="ALPHA KINASE/ELONGATION FACTOR 2 KINASE"/>
    <property type="match status" value="1"/>
</dbReference>
<accession>A0AAD5PH85</accession>
<sequence>MLRSNQQQQQQSPEYKVVIAYDFGTSCSGAAYAFTDSTIPEVFDVQNWPNKSGNFSPKIPTLSVYQRRNEQQRQSSERSSLSEWGYGAKKAMLKPHAAKQNILLSHFKLNLDESLQRPPLQNGLSPVQVVVDYLASLHQHTLRELSRALADSYDSDTFRYCLTVPAIWSDKSKHLIRQAAIQAGLVTPSDPPNRLILISDPEAAALYCVETMADQVQLNNNDRIMVCDAGGGTVDSIVFQVNFPDNDEANANEDASERSHNNPMAQRRPQLKEVTKGMGESCGSVFLDDRYNELLRAKLGTDVINKIYPREMDDLMSQFIDTIKPEFDGVTDQYVTLPRSVDLNELPANIRESDNGSLDEGVIELKAQELKEYIFDPVVDKVLSLIERQYQQIPDGQLNFLFLVGGFGSSRYLYERIRRVFQGTRVNQIICPAERAALAVVRGAAYYGIDPQVVVSRVSRRTYGITAAMPYEESIDPPSKRVVRANGNVQCLTRFFPYVNKNDELPVDYDIQQPMYITYGTIESTNIMLFATENDIIPRYHDEPGVHRVANISIPIPNIPHMNTGEHLYFNVR</sequence>
<dbReference type="InterPro" id="IPR043129">
    <property type="entry name" value="ATPase_NBD"/>
</dbReference>
<evidence type="ECO:0000256" key="1">
    <source>
        <dbReference type="SAM" id="MobiDB-lite"/>
    </source>
</evidence>
<evidence type="ECO:0000313" key="3">
    <source>
        <dbReference type="Proteomes" id="UP001209540"/>
    </source>
</evidence>
<organism evidence="2 3">
    <name type="scientific">Phascolomyces articulosus</name>
    <dbReference type="NCBI Taxonomy" id="60185"/>
    <lineage>
        <taxon>Eukaryota</taxon>
        <taxon>Fungi</taxon>
        <taxon>Fungi incertae sedis</taxon>
        <taxon>Mucoromycota</taxon>
        <taxon>Mucoromycotina</taxon>
        <taxon>Mucoromycetes</taxon>
        <taxon>Mucorales</taxon>
        <taxon>Lichtheimiaceae</taxon>
        <taxon>Phascolomyces</taxon>
    </lineage>
</organism>
<dbReference type="EMBL" id="JAIXMP010000006">
    <property type="protein sequence ID" value="KAI9271857.1"/>
    <property type="molecule type" value="Genomic_DNA"/>
</dbReference>
<evidence type="ECO:0000313" key="2">
    <source>
        <dbReference type="EMBL" id="KAI9271857.1"/>
    </source>
</evidence>
<reference evidence="2" key="2">
    <citation type="submission" date="2023-02" db="EMBL/GenBank/DDBJ databases">
        <authorList>
            <consortium name="DOE Joint Genome Institute"/>
            <person name="Mondo S.J."/>
            <person name="Chang Y."/>
            <person name="Wang Y."/>
            <person name="Ahrendt S."/>
            <person name="Andreopoulos W."/>
            <person name="Barry K."/>
            <person name="Beard J."/>
            <person name="Benny G.L."/>
            <person name="Blankenship S."/>
            <person name="Bonito G."/>
            <person name="Cuomo C."/>
            <person name="Desiro A."/>
            <person name="Gervers K.A."/>
            <person name="Hundley H."/>
            <person name="Kuo A."/>
            <person name="LaButti K."/>
            <person name="Lang B.F."/>
            <person name="Lipzen A."/>
            <person name="O'Donnell K."/>
            <person name="Pangilinan J."/>
            <person name="Reynolds N."/>
            <person name="Sandor L."/>
            <person name="Smith M.W."/>
            <person name="Tsang A."/>
            <person name="Grigoriev I.V."/>
            <person name="Stajich J.E."/>
            <person name="Spatafora J.W."/>
        </authorList>
    </citation>
    <scope>NUCLEOTIDE SEQUENCE</scope>
    <source>
        <strain evidence="2">RSA 2281</strain>
    </source>
</reference>
<comment type="caution">
    <text evidence="2">The sequence shown here is derived from an EMBL/GenBank/DDBJ whole genome shotgun (WGS) entry which is preliminary data.</text>
</comment>
<dbReference type="Gene3D" id="3.30.420.40">
    <property type="match status" value="1"/>
</dbReference>
<dbReference type="AlphaFoldDB" id="A0AAD5PH85"/>
<dbReference type="PANTHER" id="PTHR14187:SF5">
    <property type="entry name" value="HEAT SHOCK 70 KDA PROTEIN 12A"/>
    <property type="match status" value="1"/>
</dbReference>
<gene>
    <name evidence="2" type="ORF">BDA99DRAFT_433705</name>
</gene>
<reference evidence="2" key="1">
    <citation type="journal article" date="2022" name="IScience">
        <title>Evolution of zygomycete secretomes and the origins of terrestrial fungal ecologies.</title>
        <authorList>
            <person name="Chang Y."/>
            <person name="Wang Y."/>
            <person name="Mondo S."/>
            <person name="Ahrendt S."/>
            <person name="Andreopoulos W."/>
            <person name="Barry K."/>
            <person name="Beard J."/>
            <person name="Benny G.L."/>
            <person name="Blankenship S."/>
            <person name="Bonito G."/>
            <person name="Cuomo C."/>
            <person name="Desiro A."/>
            <person name="Gervers K.A."/>
            <person name="Hundley H."/>
            <person name="Kuo A."/>
            <person name="LaButti K."/>
            <person name="Lang B.F."/>
            <person name="Lipzen A."/>
            <person name="O'Donnell K."/>
            <person name="Pangilinan J."/>
            <person name="Reynolds N."/>
            <person name="Sandor L."/>
            <person name="Smith M.E."/>
            <person name="Tsang A."/>
            <person name="Grigoriev I.V."/>
            <person name="Stajich J.E."/>
            <person name="Spatafora J.W."/>
        </authorList>
    </citation>
    <scope>NUCLEOTIDE SEQUENCE</scope>
    <source>
        <strain evidence="2">RSA 2281</strain>
    </source>
</reference>
<feature type="region of interest" description="Disordered" evidence="1">
    <location>
        <begin position="246"/>
        <end position="268"/>
    </location>
</feature>
<name>A0AAD5PH85_9FUNG</name>
<proteinExistence type="predicted"/>
<protein>
    <submittedName>
        <fullName evidence="2">Uncharacterized protein</fullName>
    </submittedName>
</protein>